<gene>
    <name evidence="2" type="ORF">E0E05_05445</name>
</gene>
<dbReference type="EMBL" id="CP036532">
    <property type="protein sequence ID" value="QBK30093.1"/>
    <property type="molecule type" value="Genomic_DNA"/>
</dbReference>
<proteinExistence type="predicted"/>
<dbReference type="Proteomes" id="UP000293719">
    <property type="component" value="Chromosome"/>
</dbReference>
<dbReference type="Gene3D" id="3.30.2000.30">
    <property type="match status" value="1"/>
</dbReference>
<evidence type="ECO:0000313" key="3">
    <source>
        <dbReference type="Proteomes" id="UP000293719"/>
    </source>
</evidence>
<keyword evidence="3" id="KW-1185">Reference proteome</keyword>
<feature type="region of interest" description="Disordered" evidence="1">
    <location>
        <begin position="1"/>
        <end position="51"/>
    </location>
</feature>
<feature type="compositionally biased region" description="Basic and acidic residues" evidence="1">
    <location>
        <begin position="9"/>
        <end position="26"/>
    </location>
</feature>
<dbReference type="InterPro" id="IPR021508">
    <property type="entry name" value="Gp17-like"/>
</dbReference>
<reference evidence="2 3" key="1">
    <citation type="journal article" date="2017" name="Int. J. Syst. Evol. Microbiol.">
        <title>Roseitalea porphyridii gen. nov., sp. nov., isolated from a red alga, and reclassification of Hoeflea suaedae Chung et al. 2013 as Pseudohoeflea suaedae gen. nov., comb. nov.</title>
        <authorList>
            <person name="Hyeon J.W."/>
            <person name="Jeong S.E."/>
            <person name="Baek K."/>
            <person name="Jeon C.O."/>
        </authorList>
    </citation>
    <scope>NUCLEOTIDE SEQUENCE [LARGE SCALE GENOMIC DNA]</scope>
    <source>
        <strain evidence="2 3">MA7-20</strain>
    </source>
</reference>
<sequence>MNAASKPRCPHEHQCPPDRERPDRRAAPRRASHRGRARTTPRRRSGQQQGRASVIDDLHLWLFGLLSGDAALRAELGDPPSIFDRPPPRRALPAVYLGRIEASDWSTDDGPGQAFIATIEVYARGSNRSGLYPITDRIGALIAGAAPVTAGGTRIVLATQLTAAYAHERAQSAFRGTLRLRFLCEPAA</sequence>
<protein>
    <submittedName>
        <fullName evidence="2">DUF3168 domain-containing protein</fullName>
    </submittedName>
</protein>
<feature type="compositionally biased region" description="Basic residues" evidence="1">
    <location>
        <begin position="27"/>
        <end position="45"/>
    </location>
</feature>
<dbReference type="InterPro" id="IPR053745">
    <property type="entry name" value="Viral_Tail_Comp_sf"/>
</dbReference>
<evidence type="ECO:0000313" key="2">
    <source>
        <dbReference type="EMBL" id="QBK30093.1"/>
    </source>
</evidence>
<accession>A0A4P6UZX0</accession>
<dbReference type="KEGG" id="rpod:E0E05_05445"/>
<organism evidence="2 3">
    <name type="scientific">Roseitalea porphyridii</name>
    <dbReference type="NCBI Taxonomy" id="1852022"/>
    <lineage>
        <taxon>Bacteria</taxon>
        <taxon>Pseudomonadati</taxon>
        <taxon>Pseudomonadota</taxon>
        <taxon>Alphaproteobacteria</taxon>
        <taxon>Hyphomicrobiales</taxon>
        <taxon>Ahrensiaceae</taxon>
        <taxon>Roseitalea</taxon>
    </lineage>
</organism>
<evidence type="ECO:0000256" key="1">
    <source>
        <dbReference type="SAM" id="MobiDB-lite"/>
    </source>
</evidence>
<name>A0A4P6UZX0_9HYPH</name>
<dbReference type="Pfam" id="PF11367">
    <property type="entry name" value="Tail_completion_gp17"/>
    <property type="match status" value="1"/>
</dbReference>
<dbReference type="AlphaFoldDB" id="A0A4P6UZX0"/>